<organism evidence="2 3">
    <name type="scientific">Denitrovibrio acetiphilus (strain DSM 12809 / NBRC 114555 / N2460)</name>
    <dbReference type="NCBI Taxonomy" id="522772"/>
    <lineage>
        <taxon>Bacteria</taxon>
        <taxon>Pseudomonadati</taxon>
        <taxon>Deferribacterota</taxon>
        <taxon>Deferribacteres</taxon>
        <taxon>Deferribacterales</taxon>
        <taxon>Geovibrionaceae</taxon>
        <taxon>Denitrovibrio</taxon>
    </lineage>
</organism>
<dbReference type="Proteomes" id="UP000002012">
    <property type="component" value="Chromosome"/>
</dbReference>
<sequence length="236" mass="25428" precursor="true">MKNKIIYSAITFVLVFLITLWLTLPYSKIVAGALKNAERQAKIDIRYSEQKSGPLSTTFSDVAVNEIPVGDVKISYSPFRLITGSVGYKTAGAVNLKGKLSSGRVTAKGTVSSGLINNLTDKVSFNGDVLLDMDASLKDGTMSMEASADKASIDTPMGPMAFEKITAAAQKEKNKITLTKLASEDSMKLDLKGEIRVNNRTPEKSVVSITGTFDLMGQTKKLVLQGRADNITPSIR</sequence>
<evidence type="ECO:0000313" key="3">
    <source>
        <dbReference type="Proteomes" id="UP000002012"/>
    </source>
</evidence>
<dbReference type="KEGG" id="dap:Dacet_0480"/>
<proteinExistence type="predicted"/>
<keyword evidence="3" id="KW-1185">Reference proteome</keyword>
<keyword evidence="1" id="KW-1133">Transmembrane helix</keyword>
<dbReference type="InParanoid" id="D4H3W7"/>
<name>D4H3W7_DENA2</name>
<reference evidence="2 3" key="1">
    <citation type="journal article" date="2010" name="Stand. Genomic Sci.">
        <title>Complete genome sequence of Denitrovibrio acetiphilus type strain (N2460).</title>
        <authorList>
            <person name="Kiss H."/>
            <person name="Lang E."/>
            <person name="Lapidus A."/>
            <person name="Copeland A."/>
            <person name="Nolan M."/>
            <person name="Glavina Del Rio T."/>
            <person name="Chen F."/>
            <person name="Lucas S."/>
            <person name="Tice H."/>
            <person name="Cheng J.F."/>
            <person name="Han C."/>
            <person name="Goodwin L."/>
            <person name="Pitluck S."/>
            <person name="Liolios K."/>
            <person name="Pati A."/>
            <person name="Ivanova N."/>
            <person name="Mavromatis K."/>
            <person name="Chen A."/>
            <person name="Palaniappan K."/>
            <person name="Land M."/>
            <person name="Hauser L."/>
            <person name="Chang Y.J."/>
            <person name="Jeffries C.D."/>
            <person name="Detter J.C."/>
            <person name="Brettin T."/>
            <person name="Spring S."/>
            <person name="Rohde M."/>
            <person name="Goker M."/>
            <person name="Woyke T."/>
            <person name="Bristow J."/>
            <person name="Eisen J.A."/>
            <person name="Markowitz V."/>
            <person name="Hugenholtz P."/>
            <person name="Kyrpides N.C."/>
            <person name="Klenk H.P."/>
        </authorList>
    </citation>
    <scope>NUCLEOTIDE SEQUENCE [LARGE SCALE GENOMIC DNA]</scope>
    <source>
        <strain evidence="3">DSM 12809 / NBRC 114555 / N2460</strain>
    </source>
</reference>
<accession>D4H3W7</accession>
<keyword evidence="1" id="KW-0472">Membrane</keyword>
<gene>
    <name evidence="2" type="ordered locus">Dacet_0480</name>
</gene>
<dbReference type="eggNOG" id="ENOG5032ACD">
    <property type="taxonomic scope" value="Bacteria"/>
</dbReference>
<dbReference type="STRING" id="522772.Dacet_0480"/>
<dbReference type="PaxDb" id="522772-Dacet_0480"/>
<dbReference type="RefSeq" id="WP_013009822.1">
    <property type="nucleotide sequence ID" value="NC_013943.1"/>
</dbReference>
<dbReference type="AlphaFoldDB" id="D4H3W7"/>
<dbReference type="EMBL" id="CP001968">
    <property type="protein sequence ID" value="ADD67278.1"/>
    <property type="molecule type" value="Genomic_DNA"/>
</dbReference>
<dbReference type="HOGENOM" id="CLU_1173893_0_0_0"/>
<protein>
    <submittedName>
        <fullName evidence="2">Uncharacterized protein</fullName>
    </submittedName>
</protein>
<keyword evidence="1" id="KW-0812">Transmembrane</keyword>
<evidence type="ECO:0000256" key="1">
    <source>
        <dbReference type="SAM" id="Phobius"/>
    </source>
</evidence>
<evidence type="ECO:0000313" key="2">
    <source>
        <dbReference type="EMBL" id="ADD67278.1"/>
    </source>
</evidence>
<feature type="transmembrane region" description="Helical" evidence="1">
    <location>
        <begin position="6"/>
        <end position="26"/>
    </location>
</feature>